<evidence type="ECO:0000313" key="1">
    <source>
        <dbReference type="EMBL" id="NEN77141.1"/>
    </source>
</evidence>
<name>A0A6P0HEU6_9ACTN</name>
<comment type="caution">
    <text evidence="1">The sequence shown here is derived from an EMBL/GenBank/DDBJ whole genome shotgun (WGS) entry which is preliminary data.</text>
</comment>
<reference evidence="1 2" key="1">
    <citation type="journal article" date="2014" name="Int. J. Syst. Evol. Microbiol.">
        <title>Nocardioides zeae sp. nov., isolated from the stem of Zea mays.</title>
        <authorList>
            <person name="Glaeser S.P."/>
            <person name="McInroy J.A."/>
            <person name="Busse H.J."/>
            <person name="Kampfer P."/>
        </authorList>
    </citation>
    <scope>NUCLEOTIDE SEQUENCE [LARGE SCALE GENOMIC DNA]</scope>
    <source>
        <strain evidence="1 2">JCM 30728</strain>
    </source>
</reference>
<evidence type="ECO:0000313" key="2">
    <source>
        <dbReference type="Proteomes" id="UP000468687"/>
    </source>
</evidence>
<dbReference type="PANTHER" id="PTHR31118:SF12">
    <property type="entry name" value="CYCLASE-LIKE PROTEIN 2"/>
    <property type="match status" value="1"/>
</dbReference>
<dbReference type="Pfam" id="PF04199">
    <property type="entry name" value="Cyclase"/>
    <property type="match status" value="1"/>
</dbReference>
<dbReference type="InterPro" id="IPR007325">
    <property type="entry name" value="KFase/CYL"/>
</dbReference>
<sequence length="269" mass="28633">MHRPSTTSAPVADLLSALASGAVDVVDMTAPLSSATPVLPLPDGMAPIPRFQLEELARYDERGETSYQNGIHTGEHVGTHFDAPCHWVTGVEHGDVSQVPPARLVAPVAVIDRTEQVAADPDHLLTVEDLEEWQAEHGPLPRGWLFYRTGWASRSHDQDLFLNADEQGPHTPGLTAECARWLAEETRVLGLGVETVGTDAGQAFTFEPAFPVHHHLLGAGKYGLTQLQQMSQLPTTGAAVIVAPLPIVGGSGSPARVVALVPRTNGAVL</sequence>
<dbReference type="AlphaFoldDB" id="A0A6P0HEU6"/>
<keyword evidence="2" id="KW-1185">Reference proteome</keyword>
<gene>
    <name evidence="1" type="ORF">G3T38_02495</name>
</gene>
<protein>
    <submittedName>
        <fullName evidence="1">Cyclase family protein</fullName>
    </submittedName>
</protein>
<dbReference type="Gene3D" id="3.50.30.50">
    <property type="entry name" value="Putative cyclase"/>
    <property type="match status" value="1"/>
</dbReference>
<dbReference type="EMBL" id="JAAGXA010000001">
    <property type="protein sequence ID" value="NEN77141.1"/>
    <property type="molecule type" value="Genomic_DNA"/>
</dbReference>
<dbReference type="RefSeq" id="WP_163770466.1">
    <property type="nucleotide sequence ID" value="NZ_JAAGXA010000001.1"/>
</dbReference>
<dbReference type="SUPFAM" id="SSF102198">
    <property type="entry name" value="Putative cyclase"/>
    <property type="match status" value="1"/>
</dbReference>
<dbReference type="GO" id="GO:0019441">
    <property type="term" value="P:L-tryptophan catabolic process to kynurenine"/>
    <property type="evidence" value="ECO:0007669"/>
    <property type="project" value="InterPro"/>
</dbReference>
<accession>A0A6P0HEU6</accession>
<dbReference type="GO" id="GO:0004061">
    <property type="term" value="F:arylformamidase activity"/>
    <property type="evidence" value="ECO:0007669"/>
    <property type="project" value="InterPro"/>
</dbReference>
<dbReference type="Proteomes" id="UP000468687">
    <property type="component" value="Unassembled WGS sequence"/>
</dbReference>
<proteinExistence type="predicted"/>
<dbReference type="InterPro" id="IPR037175">
    <property type="entry name" value="KFase_sf"/>
</dbReference>
<dbReference type="PANTHER" id="PTHR31118">
    <property type="entry name" value="CYCLASE-LIKE PROTEIN 2"/>
    <property type="match status" value="1"/>
</dbReference>
<organism evidence="1 2">
    <name type="scientific">Nocardioides zeae</name>
    <dbReference type="NCBI Taxonomy" id="1457234"/>
    <lineage>
        <taxon>Bacteria</taxon>
        <taxon>Bacillati</taxon>
        <taxon>Actinomycetota</taxon>
        <taxon>Actinomycetes</taxon>
        <taxon>Propionibacteriales</taxon>
        <taxon>Nocardioidaceae</taxon>
        <taxon>Nocardioides</taxon>
    </lineage>
</organism>